<proteinExistence type="inferred from homology"/>
<dbReference type="AlphaFoldDB" id="A0A533QFI5"/>
<accession>A0A533QFI5</accession>
<keyword evidence="3 5" id="KW-0687">Ribonucleoprotein</keyword>
<dbReference type="Proteomes" id="UP000319783">
    <property type="component" value="Unassembled WGS sequence"/>
</dbReference>
<evidence type="ECO:0000256" key="5">
    <source>
        <dbReference type="HAMAP-Rule" id="MF_00374"/>
    </source>
</evidence>
<evidence type="ECO:0000256" key="2">
    <source>
        <dbReference type="ARBA" id="ARBA00022980"/>
    </source>
</evidence>
<dbReference type="GO" id="GO:0022625">
    <property type="term" value="C:cytosolic large ribosomal subunit"/>
    <property type="evidence" value="ECO:0007669"/>
    <property type="project" value="TreeGrafter"/>
</dbReference>
<dbReference type="GO" id="GO:0006412">
    <property type="term" value="P:translation"/>
    <property type="evidence" value="ECO:0007669"/>
    <property type="project" value="UniProtKB-UniRule"/>
</dbReference>
<gene>
    <name evidence="5" type="primary">rpmC</name>
    <name evidence="6" type="ORF">JETT_0210</name>
</gene>
<dbReference type="InterPro" id="IPR050063">
    <property type="entry name" value="Ribosomal_protein_uL29"/>
</dbReference>
<reference evidence="6 7" key="1">
    <citation type="submission" date="2019-04" db="EMBL/GenBank/DDBJ databases">
        <title>Genome of a novel bacterium Candidatus Jettenia ecosi reconstructed from metagenome of an anammox bioreactor.</title>
        <authorList>
            <person name="Mardanov A.V."/>
            <person name="Beletsky A.V."/>
            <person name="Ravin N.V."/>
            <person name="Botchkova E.A."/>
            <person name="Litti Y.V."/>
            <person name="Nozhevnikova A.N."/>
        </authorList>
    </citation>
    <scope>NUCLEOTIDE SEQUENCE [LARGE SCALE GENOMIC DNA]</scope>
    <source>
        <strain evidence="6">J2</strain>
    </source>
</reference>
<dbReference type="InterPro" id="IPR001854">
    <property type="entry name" value="Ribosomal_uL29"/>
</dbReference>
<keyword evidence="2 5" id="KW-0689">Ribosomal protein</keyword>
<dbReference type="CDD" id="cd00427">
    <property type="entry name" value="Ribosomal_L29_HIP"/>
    <property type="match status" value="1"/>
</dbReference>
<dbReference type="GO" id="GO:0003735">
    <property type="term" value="F:structural constituent of ribosome"/>
    <property type="evidence" value="ECO:0007669"/>
    <property type="project" value="InterPro"/>
</dbReference>
<name>A0A533QFI5_9BACT</name>
<comment type="similarity">
    <text evidence="1 5">Belongs to the universal ribosomal protein uL29 family.</text>
</comment>
<protein>
    <recommendedName>
        <fullName evidence="4 5">Large ribosomal subunit protein uL29</fullName>
    </recommendedName>
</protein>
<evidence type="ECO:0000313" key="7">
    <source>
        <dbReference type="Proteomes" id="UP000319783"/>
    </source>
</evidence>
<dbReference type="Pfam" id="PF00831">
    <property type="entry name" value="Ribosomal_L29"/>
    <property type="match status" value="1"/>
</dbReference>
<dbReference type="InterPro" id="IPR036049">
    <property type="entry name" value="Ribosomal_uL29_sf"/>
</dbReference>
<evidence type="ECO:0000313" key="6">
    <source>
        <dbReference type="EMBL" id="TLD43392.1"/>
    </source>
</evidence>
<organism evidence="6 7">
    <name type="scientific">Candidatus Jettenia ecosi</name>
    <dbReference type="NCBI Taxonomy" id="2494326"/>
    <lineage>
        <taxon>Bacteria</taxon>
        <taxon>Pseudomonadati</taxon>
        <taxon>Planctomycetota</taxon>
        <taxon>Candidatus Brocadiia</taxon>
        <taxon>Candidatus Brocadiales</taxon>
        <taxon>Candidatus Brocadiaceae</taxon>
        <taxon>Candidatus Jettenia</taxon>
    </lineage>
</organism>
<evidence type="ECO:0000256" key="3">
    <source>
        <dbReference type="ARBA" id="ARBA00023274"/>
    </source>
</evidence>
<evidence type="ECO:0000256" key="4">
    <source>
        <dbReference type="ARBA" id="ARBA00035204"/>
    </source>
</evidence>
<dbReference type="PANTHER" id="PTHR10916">
    <property type="entry name" value="60S RIBOSOMAL PROTEIN L35/50S RIBOSOMAL PROTEIN L29"/>
    <property type="match status" value="1"/>
</dbReference>
<dbReference type="NCBIfam" id="TIGR00012">
    <property type="entry name" value="L29"/>
    <property type="match status" value="1"/>
</dbReference>
<dbReference type="SUPFAM" id="SSF46561">
    <property type="entry name" value="Ribosomal protein L29 (L29p)"/>
    <property type="match status" value="1"/>
</dbReference>
<dbReference type="Gene3D" id="1.10.287.310">
    <property type="match status" value="1"/>
</dbReference>
<dbReference type="PANTHER" id="PTHR10916:SF0">
    <property type="entry name" value="LARGE RIBOSOMAL SUBUNIT PROTEIN UL29C"/>
    <property type="match status" value="1"/>
</dbReference>
<evidence type="ECO:0000256" key="1">
    <source>
        <dbReference type="ARBA" id="ARBA00009254"/>
    </source>
</evidence>
<dbReference type="EMBL" id="SULG01000003">
    <property type="protein sequence ID" value="TLD43392.1"/>
    <property type="molecule type" value="Genomic_DNA"/>
</dbReference>
<comment type="caution">
    <text evidence="6">The sequence shown here is derived from an EMBL/GenBank/DDBJ whole genome shotgun (WGS) entry which is preliminary data.</text>
</comment>
<sequence>MKASEIRSKSRQEILEEIDASRRELLNIKFQWQAGETRNPAQKMSVRKNIARLLTILKEMDSHAHRHLGEKE</sequence>
<dbReference type="HAMAP" id="MF_00374">
    <property type="entry name" value="Ribosomal_uL29"/>
    <property type="match status" value="1"/>
</dbReference>